<proteinExistence type="predicted"/>
<dbReference type="Gene3D" id="2.160.20.10">
    <property type="entry name" value="Single-stranded right-handed beta-helix, Pectin lyase-like"/>
    <property type="match status" value="1"/>
</dbReference>
<name>A0A1I0S8N9_9BACT</name>
<dbReference type="RefSeq" id="WP_089898911.1">
    <property type="nucleotide sequence ID" value="NZ_FOJG01000002.1"/>
</dbReference>
<dbReference type="SUPFAM" id="SSF51126">
    <property type="entry name" value="Pectin lyase-like"/>
    <property type="match status" value="1"/>
</dbReference>
<evidence type="ECO:0000256" key="1">
    <source>
        <dbReference type="SAM" id="SignalP"/>
    </source>
</evidence>
<dbReference type="EMBL" id="FOJG01000002">
    <property type="protein sequence ID" value="SEW52468.1"/>
    <property type="molecule type" value="Genomic_DNA"/>
</dbReference>
<protein>
    <submittedName>
        <fullName evidence="2">Right handed beta helix region</fullName>
    </submittedName>
</protein>
<dbReference type="PROSITE" id="PS51257">
    <property type="entry name" value="PROKAR_LIPOPROTEIN"/>
    <property type="match status" value="1"/>
</dbReference>
<keyword evidence="1" id="KW-0732">Signal</keyword>
<reference evidence="3" key="1">
    <citation type="submission" date="2016-10" db="EMBL/GenBank/DDBJ databases">
        <authorList>
            <person name="Varghese N."/>
            <person name="Submissions S."/>
        </authorList>
    </citation>
    <scope>NUCLEOTIDE SEQUENCE [LARGE SCALE GENOMIC DNA]</scope>
    <source>
        <strain evidence="3">DSM 3695</strain>
    </source>
</reference>
<keyword evidence="3" id="KW-1185">Reference proteome</keyword>
<dbReference type="STRING" id="29529.SAMN04488122_4853"/>
<evidence type="ECO:0000313" key="3">
    <source>
        <dbReference type="Proteomes" id="UP000199310"/>
    </source>
</evidence>
<dbReference type="InterPro" id="IPR011050">
    <property type="entry name" value="Pectin_lyase_fold/virulence"/>
</dbReference>
<organism evidence="2 3">
    <name type="scientific">Chitinophaga arvensicola</name>
    <dbReference type="NCBI Taxonomy" id="29529"/>
    <lineage>
        <taxon>Bacteria</taxon>
        <taxon>Pseudomonadati</taxon>
        <taxon>Bacteroidota</taxon>
        <taxon>Chitinophagia</taxon>
        <taxon>Chitinophagales</taxon>
        <taxon>Chitinophagaceae</taxon>
        <taxon>Chitinophaga</taxon>
    </lineage>
</organism>
<feature type="chain" id="PRO_5011623500" evidence="1">
    <location>
        <begin position="31"/>
        <end position="396"/>
    </location>
</feature>
<dbReference type="Proteomes" id="UP000199310">
    <property type="component" value="Unassembled WGS sequence"/>
</dbReference>
<dbReference type="AlphaFoldDB" id="A0A1I0S8N9"/>
<gene>
    <name evidence="2" type="ORF">SAMN04488122_4853</name>
</gene>
<sequence>MKQYSFRRSWKSVALAITFALTSGCFPLKAQIPAFSYKQGVADQYTVNVPSDAFKNKANEIAATAFDLTAALPKGYQKDGKVDYTSYLQTAMDQHKSVVLPDFPVLINDKGLTVGNDANIVFKTHSKLLLQTTEKDTYEILRVHNVQNVNIYFATIEGDRSTHKGAAGQWGMGIAIRAAKNVNIYAPRISKCWGDGIYVGGLKGVTSSNINIYNAMLDYNRRNGMSITSVSGLKLVAPVISNTYGQTPMSGIDIEPNNNNDVIDNILMENPVTLNNAKHGIVIALSRLIGTNPKQVDITIRGHQDDGSSIAFSIGGMKKYYDVPPMKGSIQIIDPVWKNNIERPFRSYKPNGYAPTVKFMKVSIRKTDKNGKDQPDSEKMNLMKKTIVSESKMMME</sequence>
<dbReference type="InterPro" id="IPR012334">
    <property type="entry name" value="Pectin_lyas_fold"/>
</dbReference>
<evidence type="ECO:0000313" key="2">
    <source>
        <dbReference type="EMBL" id="SEW52468.1"/>
    </source>
</evidence>
<feature type="signal peptide" evidence="1">
    <location>
        <begin position="1"/>
        <end position="30"/>
    </location>
</feature>
<accession>A0A1I0S8N9</accession>